<dbReference type="KEGG" id="ldn:H9L06_08425"/>
<evidence type="ECO:0000313" key="3">
    <source>
        <dbReference type="Proteomes" id="UP000515934"/>
    </source>
</evidence>
<evidence type="ECO:0000256" key="1">
    <source>
        <dbReference type="SAM" id="MobiDB-lite"/>
    </source>
</evidence>
<proteinExistence type="predicted"/>
<dbReference type="Proteomes" id="UP000515934">
    <property type="component" value="Chromosome"/>
</dbReference>
<name>A0A7G9S373_9MICO</name>
<organism evidence="2 3">
    <name type="scientific">Leucobacter denitrificans</name>
    <dbReference type="NCBI Taxonomy" id="683042"/>
    <lineage>
        <taxon>Bacteria</taxon>
        <taxon>Bacillati</taxon>
        <taxon>Actinomycetota</taxon>
        <taxon>Actinomycetes</taxon>
        <taxon>Micrococcales</taxon>
        <taxon>Microbacteriaceae</taxon>
        <taxon>Leucobacter</taxon>
    </lineage>
</organism>
<evidence type="ECO:0008006" key="4">
    <source>
        <dbReference type="Google" id="ProtNLM"/>
    </source>
</evidence>
<dbReference type="EMBL" id="CP060716">
    <property type="protein sequence ID" value="QNN62298.1"/>
    <property type="molecule type" value="Genomic_DNA"/>
</dbReference>
<gene>
    <name evidence="2" type="ORF">H9L06_08425</name>
</gene>
<dbReference type="AlphaFoldDB" id="A0A7G9S373"/>
<keyword evidence="3" id="KW-1185">Reference proteome</keyword>
<dbReference type="RefSeq" id="WP_187554769.1">
    <property type="nucleotide sequence ID" value="NZ_CP060716.1"/>
</dbReference>
<sequence length="503" mass="49396">MVFVRVNPASFASDAAQVGAVASSILTATTTAASALLPCVGMAGIDPMAEEFALGTKQDGGYDLSATSMLQAGVTLAKLVAQFEGRVLGLATAYRAMELVGAGGGSNSYATMTPTQVTAVAPSVGTALGDEQRGTLQGEILEWVENFLKDTAGIVIPTADTGKITQAAGVWDAYEQQLVSAKASLDAALPLTLASEFPQQADVAAVHQKLSSLIGDLAGDARSLSDGCAGFAKNVEDIRTELLEMLGELAVEIAVDLGLGVFLSLISFGAGAVAAAGKAAVTVARWVPRLLAVINKLKTLIQLGKRTMGVMRRASIEALESMVSGTAANATASAAFGNFSWEDVGGAAVSSAIGGAIAGPFSHIGSSITSRGARVTTRATVDGVTGGVGGVAGEFAASQVTGQEFNLLMSALTGAAGGAVGGGATSIKSPSVSPSASVTPNVSATPNASLTNISGASPAGAGGTPAATTTAGGSSSTGSTATNTGEPSSGNPNGGAPVPGGGR</sequence>
<feature type="compositionally biased region" description="Low complexity" evidence="1">
    <location>
        <begin position="454"/>
        <end position="496"/>
    </location>
</feature>
<feature type="region of interest" description="Disordered" evidence="1">
    <location>
        <begin position="419"/>
        <end position="503"/>
    </location>
</feature>
<feature type="compositionally biased region" description="Low complexity" evidence="1">
    <location>
        <begin position="425"/>
        <end position="444"/>
    </location>
</feature>
<protein>
    <recommendedName>
        <fullName evidence="4">WXG100 family type VII secretion target</fullName>
    </recommendedName>
</protein>
<reference evidence="2 3" key="1">
    <citation type="submission" date="2020-08" db="EMBL/GenBank/DDBJ databases">
        <title>Genome sequence of Leucobacter denitrificans KACC 14055T.</title>
        <authorList>
            <person name="Hyun D.-W."/>
            <person name="Bae J.-W."/>
        </authorList>
    </citation>
    <scope>NUCLEOTIDE SEQUENCE [LARGE SCALE GENOMIC DNA]</scope>
    <source>
        <strain evidence="2 3">KACC 14055</strain>
    </source>
</reference>
<evidence type="ECO:0000313" key="2">
    <source>
        <dbReference type="EMBL" id="QNN62298.1"/>
    </source>
</evidence>
<accession>A0A7G9S373</accession>